<protein>
    <submittedName>
        <fullName evidence="2">Helix-turn-helix protein</fullName>
    </submittedName>
</protein>
<dbReference type="CDD" id="cd00093">
    <property type="entry name" value="HTH_XRE"/>
    <property type="match status" value="1"/>
</dbReference>
<keyword evidence="3" id="KW-1185">Reference proteome</keyword>
<evidence type="ECO:0000313" key="2">
    <source>
        <dbReference type="EMBL" id="TDP94032.1"/>
    </source>
</evidence>
<dbReference type="PROSITE" id="PS50943">
    <property type="entry name" value="HTH_CROC1"/>
    <property type="match status" value="1"/>
</dbReference>
<dbReference type="InterPro" id="IPR043917">
    <property type="entry name" value="DUF5753"/>
</dbReference>
<dbReference type="SMART" id="SM00530">
    <property type="entry name" value="HTH_XRE"/>
    <property type="match status" value="1"/>
</dbReference>
<gene>
    <name evidence="2" type="ORF">EV186_106426</name>
</gene>
<dbReference type="OrthoDB" id="4285266at2"/>
<proteinExistence type="predicted"/>
<sequence>MAEVFRASMRLRRIARQLKRWRTASGMKASDVAAQLGWSAAKLSKYENAAQPILPVEVLALGLTYHVPEDERNRLFNATAAAQEKGWWQDYTEAELVESAHDYLELETEAAVERTFKIDLIPGLLQTEAYAAALARADVPAVDEETIQGRAQIRVARQALLSGDDSLRVEAIISEAAMRCVVGGVETHRQQIERLLEFAEQDNITIQVASFEQGAHSVMGSPFDILSFNEDHLDDVVYIENVRFGRLLEDPASVETYNMNFAGLRQFALDPEQSVALIRGLIDGR</sequence>
<dbReference type="Pfam" id="PF19054">
    <property type="entry name" value="DUF5753"/>
    <property type="match status" value="1"/>
</dbReference>
<evidence type="ECO:0000313" key="3">
    <source>
        <dbReference type="Proteomes" id="UP000295444"/>
    </source>
</evidence>
<feature type="domain" description="HTH cro/C1-type" evidence="1">
    <location>
        <begin position="18"/>
        <end position="72"/>
    </location>
</feature>
<dbReference type="RefSeq" id="WP_133853003.1">
    <property type="nucleotide sequence ID" value="NZ_SNXZ01000006.1"/>
</dbReference>
<accession>A0A4R6S353</accession>
<dbReference type="Proteomes" id="UP000295444">
    <property type="component" value="Unassembled WGS sequence"/>
</dbReference>
<dbReference type="Pfam" id="PF13560">
    <property type="entry name" value="HTH_31"/>
    <property type="match status" value="1"/>
</dbReference>
<dbReference type="InterPro" id="IPR010982">
    <property type="entry name" value="Lambda_DNA-bd_dom_sf"/>
</dbReference>
<comment type="caution">
    <text evidence="2">The sequence shown here is derived from an EMBL/GenBank/DDBJ whole genome shotgun (WGS) entry which is preliminary data.</text>
</comment>
<evidence type="ECO:0000259" key="1">
    <source>
        <dbReference type="PROSITE" id="PS50943"/>
    </source>
</evidence>
<dbReference type="AlphaFoldDB" id="A0A4R6S353"/>
<reference evidence="2 3" key="1">
    <citation type="submission" date="2019-03" db="EMBL/GenBank/DDBJ databases">
        <title>Genomic Encyclopedia of Type Strains, Phase IV (KMG-IV): sequencing the most valuable type-strain genomes for metagenomic binning, comparative biology and taxonomic classification.</title>
        <authorList>
            <person name="Goeker M."/>
        </authorList>
    </citation>
    <scope>NUCLEOTIDE SEQUENCE [LARGE SCALE GENOMIC DNA]</scope>
    <source>
        <strain evidence="2 3">DSM 45361</strain>
    </source>
</reference>
<dbReference type="InterPro" id="IPR001387">
    <property type="entry name" value="Cro/C1-type_HTH"/>
</dbReference>
<dbReference type="SUPFAM" id="SSF47413">
    <property type="entry name" value="lambda repressor-like DNA-binding domains"/>
    <property type="match status" value="1"/>
</dbReference>
<organism evidence="2 3">
    <name type="scientific">Labedaea rhizosphaerae</name>
    <dbReference type="NCBI Taxonomy" id="598644"/>
    <lineage>
        <taxon>Bacteria</taxon>
        <taxon>Bacillati</taxon>
        <taxon>Actinomycetota</taxon>
        <taxon>Actinomycetes</taxon>
        <taxon>Pseudonocardiales</taxon>
        <taxon>Pseudonocardiaceae</taxon>
        <taxon>Labedaea</taxon>
    </lineage>
</organism>
<name>A0A4R6S353_LABRH</name>
<dbReference type="Gene3D" id="1.10.260.40">
    <property type="entry name" value="lambda repressor-like DNA-binding domains"/>
    <property type="match status" value="1"/>
</dbReference>
<dbReference type="GO" id="GO:0003677">
    <property type="term" value="F:DNA binding"/>
    <property type="evidence" value="ECO:0007669"/>
    <property type="project" value="InterPro"/>
</dbReference>
<dbReference type="EMBL" id="SNXZ01000006">
    <property type="protein sequence ID" value="TDP94032.1"/>
    <property type="molecule type" value="Genomic_DNA"/>
</dbReference>